<dbReference type="SMART" id="SM00028">
    <property type="entry name" value="TPR"/>
    <property type="match status" value="3"/>
</dbReference>
<dbReference type="Pfam" id="PF13424">
    <property type="entry name" value="TPR_12"/>
    <property type="match status" value="1"/>
</dbReference>
<keyword evidence="1" id="KW-0677">Repeat</keyword>
<name>A0A7S2E3J0_9STRA</name>
<keyword evidence="2 3" id="KW-0802">TPR repeat</keyword>
<evidence type="ECO:0000256" key="1">
    <source>
        <dbReference type="ARBA" id="ARBA00022737"/>
    </source>
</evidence>
<sequence>MVLELLKKAEILTERDNAGRAVTFNNLACYYRRQGKLHASLKYLQRALKIESKLEHVDNPADTFLNTCAVLSQLGRHRDALAKAQQALILLQEELSNMIGPMADGNEPPKADRIAVLSIAYHNVGVEYEFLKQFDLCLQQYRKGVEVSERFLGPDHSITITLRNSCIAARRAIVAKDPHAQMKMLSNKTKSRTGRSTRKEYATGTRGRPMETLLSPRPEDGDSQAAEEKEHF</sequence>
<gene>
    <name evidence="5" type="ORF">DSPE1174_LOCUS27590</name>
</gene>
<feature type="region of interest" description="Disordered" evidence="4">
    <location>
        <begin position="186"/>
        <end position="232"/>
    </location>
</feature>
<evidence type="ECO:0008006" key="6">
    <source>
        <dbReference type="Google" id="ProtNLM"/>
    </source>
</evidence>
<dbReference type="EMBL" id="HBGS01053480">
    <property type="protein sequence ID" value="CAD9472167.1"/>
    <property type="molecule type" value="Transcribed_RNA"/>
</dbReference>
<evidence type="ECO:0000256" key="4">
    <source>
        <dbReference type="SAM" id="MobiDB-lite"/>
    </source>
</evidence>
<dbReference type="InterPro" id="IPR019734">
    <property type="entry name" value="TPR_rpt"/>
</dbReference>
<protein>
    <recommendedName>
        <fullName evidence="6">Kinesin light chain</fullName>
    </recommendedName>
</protein>
<dbReference type="Gene3D" id="1.25.40.10">
    <property type="entry name" value="Tetratricopeptide repeat domain"/>
    <property type="match status" value="2"/>
</dbReference>
<dbReference type="PANTHER" id="PTHR45641">
    <property type="entry name" value="TETRATRICOPEPTIDE REPEAT PROTEIN (AFU_ORTHOLOGUE AFUA_6G03870)"/>
    <property type="match status" value="1"/>
</dbReference>
<evidence type="ECO:0000256" key="3">
    <source>
        <dbReference type="PROSITE-ProRule" id="PRU00339"/>
    </source>
</evidence>
<dbReference type="AlphaFoldDB" id="A0A7S2E3J0"/>
<dbReference type="SUPFAM" id="SSF48452">
    <property type="entry name" value="TPR-like"/>
    <property type="match status" value="1"/>
</dbReference>
<feature type="repeat" description="TPR" evidence="3">
    <location>
        <begin position="21"/>
        <end position="54"/>
    </location>
</feature>
<dbReference type="PROSITE" id="PS50005">
    <property type="entry name" value="TPR"/>
    <property type="match status" value="1"/>
</dbReference>
<evidence type="ECO:0000313" key="5">
    <source>
        <dbReference type="EMBL" id="CAD9472167.1"/>
    </source>
</evidence>
<dbReference type="InterPro" id="IPR011990">
    <property type="entry name" value="TPR-like_helical_dom_sf"/>
</dbReference>
<reference evidence="5" key="1">
    <citation type="submission" date="2021-01" db="EMBL/GenBank/DDBJ databases">
        <authorList>
            <person name="Corre E."/>
            <person name="Pelletier E."/>
            <person name="Niang G."/>
            <person name="Scheremetjew M."/>
            <person name="Finn R."/>
            <person name="Kale V."/>
            <person name="Holt S."/>
            <person name="Cochrane G."/>
            <person name="Meng A."/>
            <person name="Brown T."/>
            <person name="Cohen L."/>
        </authorList>
    </citation>
    <scope>NUCLEOTIDE SEQUENCE</scope>
    <source>
        <strain evidence="5">CCMP1381</strain>
    </source>
</reference>
<proteinExistence type="predicted"/>
<organism evidence="5">
    <name type="scientific">Octactis speculum</name>
    <dbReference type="NCBI Taxonomy" id="3111310"/>
    <lineage>
        <taxon>Eukaryota</taxon>
        <taxon>Sar</taxon>
        <taxon>Stramenopiles</taxon>
        <taxon>Ochrophyta</taxon>
        <taxon>Dictyochophyceae</taxon>
        <taxon>Dictyochales</taxon>
        <taxon>Dictyochaceae</taxon>
        <taxon>Octactis</taxon>
    </lineage>
</organism>
<dbReference type="PANTHER" id="PTHR45641:SF19">
    <property type="entry name" value="NEPHROCYSTIN-3"/>
    <property type="match status" value="1"/>
</dbReference>
<evidence type="ECO:0000256" key="2">
    <source>
        <dbReference type="ARBA" id="ARBA00022803"/>
    </source>
</evidence>
<accession>A0A7S2E3J0</accession>
<dbReference type="Pfam" id="PF13181">
    <property type="entry name" value="TPR_8"/>
    <property type="match status" value="1"/>
</dbReference>